<evidence type="ECO:0000256" key="4">
    <source>
        <dbReference type="ARBA" id="ARBA00023212"/>
    </source>
</evidence>
<dbReference type="OrthoDB" id="3176171at2759"/>
<dbReference type="Pfam" id="PF00225">
    <property type="entry name" value="Kinesin"/>
    <property type="match status" value="1"/>
</dbReference>
<gene>
    <name evidence="7" type="ORF">MCOR_51536</name>
</gene>
<keyword evidence="5" id="KW-0505">Motor protein</keyword>
<evidence type="ECO:0000313" key="8">
    <source>
        <dbReference type="Proteomes" id="UP000507470"/>
    </source>
</evidence>
<protein>
    <submittedName>
        <fullName evidence="7">KIF21</fullName>
    </submittedName>
</protein>
<feature type="binding site" evidence="5">
    <location>
        <begin position="92"/>
        <end position="99"/>
    </location>
    <ligand>
        <name>ATP</name>
        <dbReference type="ChEBI" id="CHEBI:30616"/>
    </ligand>
</feature>
<proteinExistence type="inferred from homology"/>
<dbReference type="AlphaFoldDB" id="A0A6J8EJ98"/>
<keyword evidence="4" id="KW-0963">Cytoplasm</keyword>
<dbReference type="GO" id="GO:0007018">
    <property type="term" value="P:microtubule-based movement"/>
    <property type="evidence" value="ECO:0007669"/>
    <property type="project" value="InterPro"/>
</dbReference>
<dbReference type="Proteomes" id="UP000507470">
    <property type="component" value="Unassembled WGS sequence"/>
</dbReference>
<dbReference type="GO" id="GO:0008017">
    <property type="term" value="F:microtubule binding"/>
    <property type="evidence" value="ECO:0007669"/>
    <property type="project" value="InterPro"/>
</dbReference>
<dbReference type="GO" id="GO:0005875">
    <property type="term" value="C:microtubule associated complex"/>
    <property type="evidence" value="ECO:0007669"/>
    <property type="project" value="TreeGrafter"/>
</dbReference>
<organism evidence="7 8">
    <name type="scientific">Mytilus coruscus</name>
    <name type="common">Sea mussel</name>
    <dbReference type="NCBI Taxonomy" id="42192"/>
    <lineage>
        <taxon>Eukaryota</taxon>
        <taxon>Metazoa</taxon>
        <taxon>Spiralia</taxon>
        <taxon>Lophotrochozoa</taxon>
        <taxon>Mollusca</taxon>
        <taxon>Bivalvia</taxon>
        <taxon>Autobranchia</taxon>
        <taxon>Pteriomorphia</taxon>
        <taxon>Mytilida</taxon>
        <taxon>Mytiloidea</taxon>
        <taxon>Mytilidae</taxon>
        <taxon>Mytilinae</taxon>
        <taxon>Mytilus</taxon>
    </lineage>
</organism>
<evidence type="ECO:0000256" key="3">
    <source>
        <dbReference type="ARBA" id="ARBA00022840"/>
    </source>
</evidence>
<comment type="subcellular location">
    <subcellularLocation>
        <location evidence="1">Cytoplasm</location>
        <location evidence="1">Cytoskeleton</location>
    </subcellularLocation>
</comment>
<keyword evidence="3 5" id="KW-0067">ATP-binding</keyword>
<dbReference type="InterPro" id="IPR036961">
    <property type="entry name" value="Kinesin_motor_dom_sf"/>
</dbReference>
<feature type="domain" description="Kinesin motor" evidence="6">
    <location>
        <begin position="13"/>
        <end position="205"/>
    </location>
</feature>
<dbReference type="Gene3D" id="3.40.850.10">
    <property type="entry name" value="Kinesin motor domain"/>
    <property type="match status" value="1"/>
</dbReference>
<evidence type="ECO:0000256" key="5">
    <source>
        <dbReference type="PROSITE-ProRule" id="PRU00283"/>
    </source>
</evidence>
<dbReference type="GO" id="GO:0051231">
    <property type="term" value="P:spindle elongation"/>
    <property type="evidence" value="ECO:0007669"/>
    <property type="project" value="TreeGrafter"/>
</dbReference>
<reference evidence="7 8" key="1">
    <citation type="submission" date="2020-06" db="EMBL/GenBank/DDBJ databases">
        <authorList>
            <person name="Li R."/>
            <person name="Bekaert M."/>
        </authorList>
    </citation>
    <scope>NUCLEOTIDE SEQUENCE [LARGE SCALE GENOMIC DNA]</scope>
    <source>
        <strain evidence="8">wild</strain>
    </source>
</reference>
<dbReference type="FunFam" id="3.40.850.10:FF:000337">
    <property type="entry name" value="Kinesin-like protein"/>
    <property type="match status" value="1"/>
</dbReference>
<dbReference type="SUPFAM" id="SSF52540">
    <property type="entry name" value="P-loop containing nucleoside triphosphate hydrolases"/>
    <property type="match status" value="1"/>
</dbReference>
<dbReference type="InterPro" id="IPR027417">
    <property type="entry name" value="P-loop_NTPase"/>
</dbReference>
<evidence type="ECO:0000256" key="2">
    <source>
        <dbReference type="ARBA" id="ARBA00022741"/>
    </source>
</evidence>
<dbReference type="GO" id="GO:0005524">
    <property type="term" value="F:ATP binding"/>
    <property type="evidence" value="ECO:0007669"/>
    <property type="project" value="UniProtKB-UniRule"/>
</dbReference>
<accession>A0A6J8EJ98</accession>
<dbReference type="PANTHER" id="PTHR47969:SF28">
    <property type="entry name" value="KINESIN-LIKE PROTEIN KIF21B"/>
    <property type="match status" value="1"/>
</dbReference>
<evidence type="ECO:0000313" key="7">
    <source>
        <dbReference type="EMBL" id="CAC5419151.1"/>
    </source>
</evidence>
<dbReference type="EMBL" id="CACVKT020008998">
    <property type="protein sequence ID" value="CAC5419151.1"/>
    <property type="molecule type" value="Genomic_DNA"/>
</dbReference>
<evidence type="ECO:0000259" key="6">
    <source>
        <dbReference type="PROSITE" id="PS50067"/>
    </source>
</evidence>
<evidence type="ECO:0000256" key="1">
    <source>
        <dbReference type="ARBA" id="ARBA00004245"/>
    </source>
</evidence>
<dbReference type="PANTHER" id="PTHR47969">
    <property type="entry name" value="CHROMOSOME-ASSOCIATED KINESIN KIF4A-RELATED"/>
    <property type="match status" value="1"/>
</dbReference>
<dbReference type="SMART" id="SM00129">
    <property type="entry name" value="KISc"/>
    <property type="match status" value="1"/>
</dbReference>
<sequence length="346" mass="37616">MTEKKENKEDDSSVRVALRIRPQLAREKIDMCQICSTVLPDENQVLLGKDKAFTFDYVYDLPTKQDAIYNSCVRNLIDGCFEGYNATVFAYGQTGSGKTYTMGTGFDVKHVEEEIGIIPRAVDHLFKGIAERQIKAKENNQPPPDFKITAQFIELYNEEILDLLDTTRDPDSRGRKSHIKIHEDATGGIYMVGVTTQSVGSLGDVSIRDRGGIYMVGVTTKSVGSLGDVSIGDRGDIYMVGVATQSVGSLDDVRIRDRGGIYMVGVATQSVGSLDDVRIRDRGGIYMVGVTTQSVGSLGDVSKRDRDGIYMVGVTTQSVRSLGDVSIGDMGGLYMVGVTTKSVGSL</sequence>
<keyword evidence="4" id="KW-0206">Cytoskeleton</keyword>
<name>A0A6J8EJ98_MYTCO</name>
<keyword evidence="2 5" id="KW-0547">Nucleotide-binding</keyword>
<dbReference type="PROSITE" id="PS50067">
    <property type="entry name" value="KINESIN_MOTOR_2"/>
    <property type="match status" value="1"/>
</dbReference>
<dbReference type="InterPro" id="IPR027640">
    <property type="entry name" value="Kinesin-like_fam"/>
</dbReference>
<comment type="similarity">
    <text evidence="5">Belongs to the TRAFAC class myosin-kinesin ATPase superfamily. Kinesin family.</text>
</comment>
<keyword evidence="8" id="KW-1185">Reference proteome</keyword>
<dbReference type="InterPro" id="IPR001752">
    <property type="entry name" value="Kinesin_motor_dom"/>
</dbReference>
<dbReference type="GO" id="GO:0007052">
    <property type="term" value="P:mitotic spindle organization"/>
    <property type="evidence" value="ECO:0007669"/>
    <property type="project" value="TreeGrafter"/>
</dbReference>
<dbReference type="GO" id="GO:0003777">
    <property type="term" value="F:microtubule motor activity"/>
    <property type="evidence" value="ECO:0007669"/>
    <property type="project" value="InterPro"/>
</dbReference>